<gene>
    <name evidence="1" type="ORF">MARPO_0006s0228</name>
</gene>
<name>A0A2R6XQ31_MARPO</name>
<protein>
    <submittedName>
        <fullName evidence="1">Uncharacterized protein</fullName>
    </submittedName>
</protein>
<proteinExistence type="predicted"/>
<dbReference type="Proteomes" id="UP000244005">
    <property type="component" value="Unassembled WGS sequence"/>
</dbReference>
<reference evidence="2" key="1">
    <citation type="journal article" date="2017" name="Cell">
        <title>Insights into land plant evolution garnered from the Marchantia polymorpha genome.</title>
        <authorList>
            <person name="Bowman J.L."/>
            <person name="Kohchi T."/>
            <person name="Yamato K.T."/>
            <person name="Jenkins J."/>
            <person name="Shu S."/>
            <person name="Ishizaki K."/>
            <person name="Yamaoka S."/>
            <person name="Nishihama R."/>
            <person name="Nakamura Y."/>
            <person name="Berger F."/>
            <person name="Adam C."/>
            <person name="Aki S.S."/>
            <person name="Althoff F."/>
            <person name="Araki T."/>
            <person name="Arteaga-Vazquez M.A."/>
            <person name="Balasubrmanian S."/>
            <person name="Barry K."/>
            <person name="Bauer D."/>
            <person name="Boehm C.R."/>
            <person name="Briginshaw L."/>
            <person name="Caballero-Perez J."/>
            <person name="Catarino B."/>
            <person name="Chen F."/>
            <person name="Chiyoda S."/>
            <person name="Chovatia M."/>
            <person name="Davies K.M."/>
            <person name="Delmans M."/>
            <person name="Demura T."/>
            <person name="Dierschke T."/>
            <person name="Dolan L."/>
            <person name="Dorantes-Acosta A.E."/>
            <person name="Eklund D.M."/>
            <person name="Florent S.N."/>
            <person name="Flores-Sandoval E."/>
            <person name="Fujiyama A."/>
            <person name="Fukuzawa H."/>
            <person name="Galik B."/>
            <person name="Grimanelli D."/>
            <person name="Grimwood J."/>
            <person name="Grossniklaus U."/>
            <person name="Hamada T."/>
            <person name="Haseloff J."/>
            <person name="Hetherington A.J."/>
            <person name="Higo A."/>
            <person name="Hirakawa Y."/>
            <person name="Hundley H.N."/>
            <person name="Ikeda Y."/>
            <person name="Inoue K."/>
            <person name="Inoue S.I."/>
            <person name="Ishida S."/>
            <person name="Jia Q."/>
            <person name="Kakita M."/>
            <person name="Kanazawa T."/>
            <person name="Kawai Y."/>
            <person name="Kawashima T."/>
            <person name="Kennedy M."/>
            <person name="Kinose K."/>
            <person name="Kinoshita T."/>
            <person name="Kohara Y."/>
            <person name="Koide E."/>
            <person name="Komatsu K."/>
            <person name="Kopischke S."/>
            <person name="Kubo M."/>
            <person name="Kyozuka J."/>
            <person name="Lagercrantz U."/>
            <person name="Lin S.S."/>
            <person name="Lindquist E."/>
            <person name="Lipzen A.M."/>
            <person name="Lu C.W."/>
            <person name="De Luna E."/>
            <person name="Martienssen R.A."/>
            <person name="Minamino N."/>
            <person name="Mizutani M."/>
            <person name="Mizutani M."/>
            <person name="Mochizuki N."/>
            <person name="Monte I."/>
            <person name="Mosher R."/>
            <person name="Nagasaki H."/>
            <person name="Nakagami H."/>
            <person name="Naramoto S."/>
            <person name="Nishitani K."/>
            <person name="Ohtani M."/>
            <person name="Okamoto T."/>
            <person name="Okumura M."/>
            <person name="Phillips J."/>
            <person name="Pollak B."/>
            <person name="Reinders A."/>
            <person name="Rovekamp M."/>
            <person name="Sano R."/>
            <person name="Sawa S."/>
            <person name="Schmid M.W."/>
            <person name="Shirakawa M."/>
            <person name="Solano R."/>
            <person name="Spunde A."/>
            <person name="Suetsugu N."/>
            <person name="Sugano S."/>
            <person name="Sugiyama A."/>
            <person name="Sun R."/>
            <person name="Suzuki Y."/>
            <person name="Takenaka M."/>
            <person name="Takezawa D."/>
            <person name="Tomogane H."/>
            <person name="Tsuzuki M."/>
            <person name="Ueda T."/>
            <person name="Umeda M."/>
            <person name="Ward J.M."/>
            <person name="Watanabe Y."/>
            <person name="Yazaki K."/>
            <person name="Yokoyama R."/>
            <person name="Yoshitake Y."/>
            <person name="Yotsui I."/>
            <person name="Zachgo S."/>
            <person name="Schmutz J."/>
        </authorList>
    </citation>
    <scope>NUCLEOTIDE SEQUENCE [LARGE SCALE GENOMIC DNA]</scope>
    <source>
        <strain evidence="2">Tak-1</strain>
    </source>
</reference>
<accession>A0A2R6XQ31</accession>
<organism evidence="1 2">
    <name type="scientific">Marchantia polymorpha</name>
    <name type="common">Common liverwort</name>
    <name type="synonym">Marchantia aquatica</name>
    <dbReference type="NCBI Taxonomy" id="3197"/>
    <lineage>
        <taxon>Eukaryota</taxon>
        <taxon>Viridiplantae</taxon>
        <taxon>Streptophyta</taxon>
        <taxon>Embryophyta</taxon>
        <taxon>Marchantiophyta</taxon>
        <taxon>Marchantiopsida</taxon>
        <taxon>Marchantiidae</taxon>
        <taxon>Marchantiales</taxon>
        <taxon>Marchantiaceae</taxon>
        <taxon>Marchantia</taxon>
    </lineage>
</organism>
<keyword evidence="2" id="KW-1185">Reference proteome</keyword>
<dbReference type="EMBL" id="KZ772678">
    <property type="protein sequence ID" value="PTQ48221.1"/>
    <property type="molecule type" value="Genomic_DNA"/>
</dbReference>
<dbReference type="AlphaFoldDB" id="A0A2R6XQ31"/>
<evidence type="ECO:0000313" key="2">
    <source>
        <dbReference type="Proteomes" id="UP000244005"/>
    </source>
</evidence>
<sequence>MMTLMGDRFLTSFPSITKTRSLQTCVSTQCVQASTADTPAKYLATLFRLYGLQYRPQEFRPRT</sequence>
<evidence type="ECO:0000313" key="1">
    <source>
        <dbReference type="EMBL" id="PTQ48221.1"/>
    </source>
</evidence>